<evidence type="ECO:0000256" key="1">
    <source>
        <dbReference type="SAM" id="SignalP"/>
    </source>
</evidence>
<evidence type="ECO:0000259" key="2">
    <source>
        <dbReference type="Pfam" id="PF00089"/>
    </source>
</evidence>
<dbReference type="InterPro" id="IPR043504">
    <property type="entry name" value="Peptidase_S1_PA_chymotrypsin"/>
</dbReference>
<dbReference type="Proteomes" id="UP000266634">
    <property type="component" value="Unassembled WGS sequence"/>
</dbReference>
<sequence>MKPMTKTPIRRRLMVAAVAAAVLSSLAVATPSQAVNAHARRALPIKAGTSLIFMGTNSGAFHSPDSTCTAGAVMFYNRFLYRIRPYDRAVRYVLTAKHCGSMNQMVRVGDVQVGKVTWVSPTSDLALVRIEPDHTRSTHCFSGSTGRHCSIVETYTPRAIGQVILAQNRGGQENTLPVRGSGAPGAGEKFCTTGQTTGVICDYQAAPTPARVMLQPNEVAAVTSSINNTVGDSGGPIVSPSGTIYGIEFAAFGAEQPLYSNYMFYIPIAHAMRELPGYALVLG</sequence>
<feature type="domain" description="Peptidase S1" evidence="2">
    <location>
        <begin position="91"/>
        <end position="270"/>
    </location>
</feature>
<dbReference type="SUPFAM" id="SSF50494">
    <property type="entry name" value="Trypsin-like serine proteases"/>
    <property type="match status" value="1"/>
</dbReference>
<feature type="signal peptide" evidence="1">
    <location>
        <begin position="1"/>
        <end position="34"/>
    </location>
</feature>
<dbReference type="InterPro" id="IPR006311">
    <property type="entry name" value="TAT_signal"/>
</dbReference>
<feature type="chain" id="PRO_5030071977" description="Peptidase S1 domain-containing protein" evidence="1">
    <location>
        <begin position="35"/>
        <end position="283"/>
    </location>
</feature>
<proteinExistence type="predicted"/>
<dbReference type="InterPro" id="IPR001254">
    <property type="entry name" value="Trypsin_dom"/>
</dbReference>
<dbReference type="Gene3D" id="2.40.10.10">
    <property type="entry name" value="Trypsin-like serine proteases"/>
    <property type="match status" value="2"/>
</dbReference>
<dbReference type="PROSITE" id="PS51318">
    <property type="entry name" value="TAT"/>
    <property type="match status" value="1"/>
</dbReference>
<comment type="caution">
    <text evidence="3">The sequence shown here is derived from an EMBL/GenBank/DDBJ whole genome shotgun (WGS) entry which is preliminary data.</text>
</comment>
<dbReference type="GO" id="GO:0006508">
    <property type="term" value="P:proteolysis"/>
    <property type="evidence" value="ECO:0007669"/>
    <property type="project" value="InterPro"/>
</dbReference>
<protein>
    <recommendedName>
        <fullName evidence="2">Peptidase S1 domain-containing protein</fullName>
    </recommendedName>
</protein>
<evidence type="ECO:0000313" key="3">
    <source>
        <dbReference type="EMBL" id="RIJ45042.1"/>
    </source>
</evidence>
<dbReference type="Pfam" id="PF00089">
    <property type="entry name" value="Trypsin"/>
    <property type="match status" value="1"/>
</dbReference>
<evidence type="ECO:0000313" key="4">
    <source>
        <dbReference type="Proteomes" id="UP000266634"/>
    </source>
</evidence>
<dbReference type="InterPro" id="IPR009003">
    <property type="entry name" value="Peptidase_S1_PA"/>
</dbReference>
<accession>A0A399MYI8</accession>
<dbReference type="AlphaFoldDB" id="A0A399MYI8"/>
<dbReference type="GO" id="GO:0004252">
    <property type="term" value="F:serine-type endopeptidase activity"/>
    <property type="evidence" value="ECO:0007669"/>
    <property type="project" value="InterPro"/>
</dbReference>
<reference evidence="3 4" key="1">
    <citation type="submission" date="2018-08" db="EMBL/GenBank/DDBJ databases">
        <title>Genome Sequence of Clavibacter michiganensis Subspecies type strains, and the Atypical Peach-Colored Strains Isolated from Tomato.</title>
        <authorList>
            <person name="Osdaghi E."/>
            <person name="Portier P."/>
            <person name="Briand M."/>
            <person name="Jacques M.-A."/>
        </authorList>
    </citation>
    <scope>NUCLEOTIDE SEQUENCE [LARGE SCALE GENOMIC DNA]</scope>
    <source>
        <strain evidence="3 4">CFBP 6488</strain>
    </source>
</reference>
<name>A0A399MYI8_9MICO</name>
<keyword evidence="1" id="KW-0732">Signal</keyword>
<organism evidence="3 4">
    <name type="scientific">Clavibacter michiganensis subsp. insidiosus</name>
    <dbReference type="NCBI Taxonomy" id="33014"/>
    <lineage>
        <taxon>Bacteria</taxon>
        <taxon>Bacillati</taxon>
        <taxon>Actinomycetota</taxon>
        <taxon>Actinomycetes</taxon>
        <taxon>Micrococcales</taxon>
        <taxon>Microbacteriaceae</taxon>
        <taxon>Clavibacter</taxon>
    </lineage>
</organism>
<dbReference type="EMBL" id="QWEA01000004">
    <property type="protein sequence ID" value="RIJ45042.1"/>
    <property type="molecule type" value="Genomic_DNA"/>
</dbReference>
<dbReference type="RefSeq" id="WP_119448726.1">
    <property type="nucleotide sequence ID" value="NZ_QWDZ01000146.1"/>
</dbReference>
<gene>
    <name evidence="3" type="ORF">DZF93_00430</name>
</gene>